<organism evidence="1 2">
    <name type="scientific">Ammonicoccus fulvus</name>
    <dbReference type="NCBI Taxonomy" id="3138240"/>
    <lineage>
        <taxon>Bacteria</taxon>
        <taxon>Bacillati</taxon>
        <taxon>Actinomycetota</taxon>
        <taxon>Actinomycetes</taxon>
        <taxon>Propionibacteriales</taxon>
        <taxon>Propionibacteriaceae</taxon>
        <taxon>Ammonicoccus</taxon>
    </lineage>
</organism>
<name>A0ABZ3FTH0_9ACTN</name>
<protein>
    <submittedName>
        <fullName evidence="1">N-formylglutamate amidohydrolase</fullName>
    </submittedName>
</protein>
<reference evidence="1 2" key="1">
    <citation type="submission" date="2024-04" db="EMBL/GenBank/DDBJ databases">
        <title>Isolation of an actinomycete strain from pig manure.</title>
        <authorList>
            <person name="Gong T."/>
            <person name="Yu Z."/>
            <person name="An M."/>
            <person name="Wei C."/>
            <person name="Yang W."/>
            <person name="Liu L."/>
        </authorList>
    </citation>
    <scope>NUCLEOTIDE SEQUENCE [LARGE SCALE GENOMIC DNA]</scope>
    <source>
        <strain evidence="1 2">ZF39</strain>
    </source>
</reference>
<sequence>MSGFEFNGDWSGRVVATAIHAGHAVRPDLADRMVLPEDVRFREEDPFTDLIGSGVAARAVAHTSRFEVDLNRPRDGAVYRSPDEAWGLDIWRDPPLDPAAVEQSLVTYDAFYREIGARFDELAARGPFVVFDVHSYNHRRDGATAAESPLADNPEINVGTGSLNRDRFGTVADAFIASFAAQDIPGQAETGRLDVRENVRFKGANLARWTHEHYPDTGIVLALEFKKTFMDEWTGEADHARIDALAAALAATVPDVEAALDALSSRSRT</sequence>
<keyword evidence="2" id="KW-1185">Reference proteome</keyword>
<dbReference type="Gene3D" id="3.40.630.40">
    <property type="entry name" value="Zn-dependent exopeptidases"/>
    <property type="match status" value="1"/>
</dbReference>
<dbReference type="SUPFAM" id="SSF53187">
    <property type="entry name" value="Zn-dependent exopeptidases"/>
    <property type="match status" value="1"/>
</dbReference>
<dbReference type="Pfam" id="PF05013">
    <property type="entry name" value="FGase"/>
    <property type="match status" value="1"/>
</dbReference>
<accession>A0ABZ3FTH0</accession>
<evidence type="ECO:0000313" key="2">
    <source>
        <dbReference type="Proteomes" id="UP001442841"/>
    </source>
</evidence>
<evidence type="ECO:0000313" key="1">
    <source>
        <dbReference type="EMBL" id="XAN08465.1"/>
    </source>
</evidence>
<dbReference type="Proteomes" id="UP001442841">
    <property type="component" value="Chromosome"/>
</dbReference>
<proteinExistence type="predicted"/>
<gene>
    <name evidence="1" type="ORF">AADG42_14535</name>
</gene>
<dbReference type="RefSeq" id="WP_425309921.1">
    <property type="nucleotide sequence ID" value="NZ_CP154795.1"/>
</dbReference>
<dbReference type="InterPro" id="IPR007709">
    <property type="entry name" value="N-FG_amidohydro"/>
</dbReference>
<dbReference type="EMBL" id="CP154795">
    <property type="protein sequence ID" value="XAN08465.1"/>
    <property type="molecule type" value="Genomic_DNA"/>
</dbReference>